<evidence type="ECO:0000256" key="1">
    <source>
        <dbReference type="SAM" id="MobiDB-lite"/>
    </source>
</evidence>
<dbReference type="STRING" id="630390.A0A0C4EK77"/>
<dbReference type="PANTHER" id="PTHR33741:SF5">
    <property type="entry name" value="TRANSMEMBRANE PROTEIN DDB_G0269096-RELATED"/>
    <property type="match status" value="1"/>
</dbReference>
<feature type="transmembrane region" description="Helical" evidence="2">
    <location>
        <begin position="223"/>
        <end position="243"/>
    </location>
</feature>
<evidence type="ECO:0000256" key="2">
    <source>
        <dbReference type="SAM" id="Phobius"/>
    </source>
</evidence>
<keyword evidence="6" id="KW-1185">Reference proteome</keyword>
<feature type="transmembrane region" description="Helical" evidence="2">
    <location>
        <begin position="129"/>
        <end position="149"/>
    </location>
</feature>
<dbReference type="EnsemblFungi" id="PTTG_01150-t43_1">
    <property type="protein sequence ID" value="PTTG_01150-t43_1-p1"/>
    <property type="gene ID" value="PTTG_01150"/>
</dbReference>
<keyword evidence="2" id="KW-0472">Membrane</keyword>
<name>A0A0C4EK77_PUCT1</name>
<reference evidence="5 6" key="3">
    <citation type="journal article" date="2017" name="G3 (Bethesda)">
        <title>Comparative analysis highlights variable genome content of wheat rusts and divergence of the mating loci.</title>
        <authorList>
            <person name="Cuomo C.A."/>
            <person name="Bakkeren G."/>
            <person name="Khalil H.B."/>
            <person name="Panwar V."/>
            <person name="Joly D."/>
            <person name="Linning R."/>
            <person name="Sakthikumar S."/>
            <person name="Song X."/>
            <person name="Adiconis X."/>
            <person name="Fan L."/>
            <person name="Goldberg J.M."/>
            <person name="Levin J.Z."/>
            <person name="Young S."/>
            <person name="Zeng Q."/>
            <person name="Anikster Y."/>
            <person name="Bruce M."/>
            <person name="Wang M."/>
            <person name="Yin C."/>
            <person name="McCallum B."/>
            <person name="Szabo L.J."/>
            <person name="Hulbert S."/>
            <person name="Chen X."/>
            <person name="Fellers J.P."/>
        </authorList>
    </citation>
    <scope>NUCLEOTIDE SEQUENCE</scope>
    <source>
        <strain evidence="5">isolate 1-1 / race 1 (BBBD)</strain>
        <strain evidence="6">Isolate 1-1 / race 1 (BBBD)</strain>
    </source>
</reference>
<protein>
    <recommendedName>
        <fullName evidence="3">HPP transmembrane region domain-containing protein</fullName>
    </recommendedName>
</protein>
<keyword evidence="2" id="KW-0812">Transmembrane</keyword>
<feature type="region of interest" description="Disordered" evidence="1">
    <location>
        <begin position="32"/>
        <end position="52"/>
    </location>
</feature>
<feature type="transmembrane region" description="Helical" evidence="2">
    <location>
        <begin position="185"/>
        <end position="203"/>
    </location>
</feature>
<feature type="domain" description="HPP transmembrane region" evidence="3">
    <location>
        <begin position="127"/>
        <end position="294"/>
    </location>
</feature>
<feature type="region of interest" description="Disordered" evidence="1">
    <location>
        <begin position="328"/>
        <end position="367"/>
    </location>
</feature>
<dbReference type="OMA" id="RLEVWIF"/>
<sequence length="367" mass="39900">MSTHSKQFDEYSSGYESVDDDKRIITTATRSFRAGSTASSDTDSSHSKSSAVPATCKSLSDVESQVSTTGAPSSRKVRLLSKLANYDVRPKLPSWISRFLGYRKDGICRPIWMLRWLDTFNVPLVVEEYFFACFCTVFGLISVIAINTLTPFSSLPIPLSLGFVGALAIILYLTPHSPAASPRNAILSHLFASMSATMIAKIFLAEAHQKIMIAGQLSNQTVWLWACVAVLSTLIFQKLFGLVHPPAGGTALLGTIQPAFIRIGWRYVGFVMSSVLCMLGVALIWGNVGRRAYPDFWFIQPSQSSSTCIANPNDEDSVDLCSASGRISDGSYQSAHSSKENLTIDSDSGSSLDISSEKNWSVSTRAS</sequence>
<feature type="compositionally biased region" description="Polar residues" evidence="1">
    <location>
        <begin position="357"/>
        <end position="367"/>
    </location>
</feature>
<feature type="compositionally biased region" description="Polar residues" evidence="1">
    <location>
        <begin position="330"/>
        <end position="343"/>
    </location>
</feature>
<dbReference type="InterPro" id="IPR007065">
    <property type="entry name" value="HPP"/>
</dbReference>
<feature type="compositionally biased region" description="Low complexity" evidence="1">
    <location>
        <begin position="344"/>
        <end position="354"/>
    </location>
</feature>
<organism evidence="4">
    <name type="scientific">Puccinia triticina (isolate 1-1 / race 1 (BBBD))</name>
    <name type="common">Brown leaf rust fungus</name>
    <dbReference type="NCBI Taxonomy" id="630390"/>
    <lineage>
        <taxon>Eukaryota</taxon>
        <taxon>Fungi</taxon>
        <taxon>Dikarya</taxon>
        <taxon>Basidiomycota</taxon>
        <taxon>Pucciniomycotina</taxon>
        <taxon>Pucciniomycetes</taxon>
        <taxon>Pucciniales</taxon>
        <taxon>Pucciniaceae</taxon>
        <taxon>Puccinia</taxon>
    </lineage>
</organism>
<dbReference type="OrthoDB" id="2016548at2759"/>
<dbReference type="AlphaFoldDB" id="A0A0C4EK77"/>
<keyword evidence="2" id="KW-1133">Transmembrane helix</keyword>
<accession>A0A0C4EK77</accession>
<feature type="compositionally biased region" description="Low complexity" evidence="1">
    <location>
        <begin position="36"/>
        <end position="51"/>
    </location>
</feature>
<dbReference type="Proteomes" id="UP000005240">
    <property type="component" value="Unassembled WGS sequence"/>
</dbReference>
<evidence type="ECO:0000313" key="5">
    <source>
        <dbReference type="EnsemblFungi" id="PTTG_01150-t43_1-p1"/>
    </source>
</evidence>
<dbReference type="InterPro" id="IPR058581">
    <property type="entry name" value="TM_HPP"/>
</dbReference>
<reference evidence="4" key="1">
    <citation type="submission" date="2009-11" db="EMBL/GenBank/DDBJ databases">
        <authorList>
            <consortium name="The Broad Institute Genome Sequencing Platform"/>
            <person name="Ward D."/>
            <person name="Feldgarden M."/>
            <person name="Earl A."/>
            <person name="Young S.K."/>
            <person name="Zeng Q."/>
            <person name="Koehrsen M."/>
            <person name="Alvarado L."/>
            <person name="Berlin A."/>
            <person name="Bochicchio J."/>
            <person name="Borenstein D."/>
            <person name="Chapman S.B."/>
            <person name="Chen Z."/>
            <person name="Engels R."/>
            <person name="Freedman E."/>
            <person name="Gellesch M."/>
            <person name="Goldberg J."/>
            <person name="Griggs A."/>
            <person name="Gujja S."/>
            <person name="Heilman E."/>
            <person name="Heiman D."/>
            <person name="Hepburn T."/>
            <person name="Howarth C."/>
            <person name="Jen D."/>
            <person name="Larson L."/>
            <person name="Lewis B."/>
            <person name="Mehta T."/>
            <person name="Park D."/>
            <person name="Pearson M."/>
            <person name="Roberts A."/>
            <person name="Saif S."/>
            <person name="Shea T."/>
            <person name="Shenoy N."/>
            <person name="Sisk P."/>
            <person name="Stolte C."/>
            <person name="Sykes S."/>
            <person name="Thomson T."/>
            <person name="Walk T."/>
            <person name="White J."/>
            <person name="Yandava C."/>
            <person name="Izard J."/>
            <person name="Baranova O.V."/>
            <person name="Blanton J.M."/>
            <person name="Tanner A.C."/>
            <person name="Dewhirst F.E."/>
            <person name="Haas B."/>
            <person name="Nusbaum C."/>
            <person name="Birren B."/>
        </authorList>
    </citation>
    <scope>NUCLEOTIDE SEQUENCE [LARGE SCALE GENOMIC DNA]</scope>
    <source>
        <strain evidence="4">1-1 BBBD Race 1</strain>
    </source>
</reference>
<feature type="transmembrane region" description="Helical" evidence="2">
    <location>
        <begin position="155"/>
        <end position="173"/>
    </location>
</feature>
<gene>
    <name evidence="4" type="ORF">PTTG_01150</name>
</gene>
<dbReference type="PANTHER" id="PTHR33741">
    <property type="entry name" value="TRANSMEMBRANE PROTEIN DDB_G0269096-RELATED"/>
    <property type="match status" value="1"/>
</dbReference>
<dbReference type="EMBL" id="ADAS02001230">
    <property type="protein sequence ID" value="OAV86363.1"/>
    <property type="molecule type" value="Genomic_DNA"/>
</dbReference>
<proteinExistence type="predicted"/>
<reference evidence="5" key="4">
    <citation type="submission" date="2025-05" db="UniProtKB">
        <authorList>
            <consortium name="EnsemblFungi"/>
        </authorList>
    </citation>
    <scope>IDENTIFICATION</scope>
    <source>
        <strain evidence="5">isolate 1-1 / race 1 (BBBD)</strain>
    </source>
</reference>
<evidence type="ECO:0000259" key="3">
    <source>
        <dbReference type="Pfam" id="PF04982"/>
    </source>
</evidence>
<evidence type="ECO:0000313" key="6">
    <source>
        <dbReference type="Proteomes" id="UP000005240"/>
    </source>
</evidence>
<feature type="transmembrane region" description="Helical" evidence="2">
    <location>
        <begin position="264"/>
        <end position="285"/>
    </location>
</feature>
<evidence type="ECO:0000313" key="4">
    <source>
        <dbReference type="EMBL" id="OAV86363.1"/>
    </source>
</evidence>
<dbReference type="VEuPathDB" id="FungiDB:PTTG_01150"/>
<dbReference type="Pfam" id="PF04982">
    <property type="entry name" value="TM_HPP"/>
    <property type="match status" value="1"/>
</dbReference>
<reference evidence="4" key="2">
    <citation type="submission" date="2016-05" db="EMBL/GenBank/DDBJ databases">
        <title>Comparative analysis highlights variable genome content of wheat rusts and divergence of the mating loci.</title>
        <authorList>
            <person name="Cuomo C.A."/>
            <person name="Bakkeren G."/>
            <person name="Szabo L."/>
            <person name="Khalil H."/>
            <person name="Joly D."/>
            <person name="Goldberg J."/>
            <person name="Young S."/>
            <person name="Zeng Q."/>
            <person name="Fellers J."/>
        </authorList>
    </citation>
    <scope>NUCLEOTIDE SEQUENCE [LARGE SCALE GENOMIC DNA]</scope>
    <source>
        <strain evidence="4">1-1 BBBD Race 1</strain>
    </source>
</reference>